<evidence type="ECO:0000313" key="2">
    <source>
        <dbReference type="EMBL" id="KAJ7380150.1"/>
    </source>
</evidence>
<dbReference type="PANTHER" id="PTHR15600:SF42">
    <property type="entry name" value="SACSIN"/>
    <property type="match status" value="1"/>
</dbReference>
<protein>
    <recommendedName>
        <fullName evidence="1">Sacsin/Nov domain-containing protein</fullName>
    </recommendedName>
</protein>
<dbReference type="Pfam" id="PF25794">
    <property type="entry name" value="SACS"/>
    <property type="match status" value="1"/>
</dbReference>
<dbReference type="OrthoDB" id="10070270at2759"/>
<organism evidence="2 3">
    <name type="scientific">Desmophyllum pertusum</name>
    <dbReference type="NCBI Taxonomy" id="174260"/>
    <lineage>
        <taxon>Eukaryota</taxon>
        <taxon>Metazoa</taxon>
        <taxon>Cnidaria</taxon>
        <taxon>Anthozoa</taxon>
        <taxon>Hexacorallia</taxon>
        <taxon>Scleractinia</taxon>
        <taxon>Caryophylliina</taxon>
        <taxon>Caryophylliidae</taxon>
        <taxon>Desmophyllum</taxon>
    </lineage>
</organism>
<dbReference type="InterPro" id="IPR058210">
    <property type="entry name" value="SACS/Nov_dom"/>
</dbReference>
<evidence type="ECO:0000259" key="1">
    <source>
        <dbReference type="Pfam" id="PF25794"/>
    </source>
</evidence>
<dbReference type="AlphaFoldDB" id="A0A9W9ZEV0"/>
<evidence type="ECO:0000313" key="3">
    <source>
        <dbReference type="Proteomes" id="UP001163046"/>
    </source>
</evidence>
<dbReference type="GO" id="GO:0030544">
    <property type="term" value="F:Hsp70 protein binding"/>
    <property type="evidence" value="ECO:0007669"/>
    <property type="project" value="TreeGrafter"/>
</dbReference>
<dbReference type="InterPro" id="IPR052972">
    <property type="entry name" value="Sacsin_chaperone_reg"/>
</dbReference>
<comment type="caution">
    <text evidence="2">The sequence shown here is derived from an EMBL/GenBank/DDBJ whole genome shotgun (WGS) entry which is preliminary data.</text>
</comment>
<proteinExistence type="predicted"/>
<dbReference type="PANTHER" id="PTHR15600">
    <property type="entry name" value="SACSIN"/>
    <property type="match status" value="1"/>
</dbReference>
<dbReference type="InterPro" id="IPR036890">
    <property type="entry name" value="HATPase_C_sf"/>
</dbReference>
<gene>
    <name evidence="2" type="ORF">OS493_010861</name>
</gene>
<sequence>MKTAGVKETFVEKDFISCLKQMKQKFGDTKLDKKNTEVAVNMAVQLVKCLTGSEDTLGSTKTRKYSKTNGNHSRVPRYALYNDKPFTEADIVGIQNLGEGSKGDDPNKTGQYGVGFNAVYHLTDAPSFASSGEEIGDVLCVF</sequence>
<dbReference type="EMBL" id="MU826354">
    <property type="protein sequence ID" value="KAJ7380150.1"/>
    <property type="molecule type" value="Genomic_DNA"/>
</dbReference>
<reference evidence="2" key="1">
    <citation type="submission" date="2023-01" db="EMBL/GenBank/DDBJ databases">
        <title>Genome assembly of the deep-sea coral Lophelia pertusa.</title>
        <authorList>
            <person name="Herrera S."/>
            <person name="Cordes E."/>
        </authorList>
    </citation>
    <scope>NUCLEOTIDE SEQUENCE</scope>
    <source>
        <strain evidence="2">USNM1676648</strain>
        <tissue evidence="2">Polyp</tissue>
    </source>
</reference>
<dbReference type="SUPFAM" id="SSF55874">
    <property type="entry name" value="ATPase domain of HSP90 chaperone/DNA topoisomerase II/histidine kinase"/>
    <property type="match status" value="1"/>
</dbReference>
<keyword evidence="3" id="KW-1185">Reference proteome</keyword>
<dbReference type="Proteomes" id="UP001163046">
    <property type="component" value="Unassembled WGS sequence"/>
</dbReference>
<feature type="domain" description="Sacsin/Nov" evidence="1">
    <location>
        <begin position="62"/>
        <end position="141"/>
    </location>
</feature>
<name>A0A9W9ZEV0_9CNID</name>
<accession>A0A9W9ZEV0</accession>